<feature type="active site" description="Glycyl thioester intermediate" evidence="7">
    <location>
        <position position="90"/>
    </location>
</feature>
<evidence type="ECO:0000313" key="9">
    <source>
        <dbReference type="EMBL" id="ARF08835.1"/>
    </source>
</evidence>
<keyword evidence="3" id="KW-0808">Transferase</keyword>
<dbReference type="GO" id="GO:0061631">
    <property type="term" value="F:ubiquitin conjugating enzyme activity"/>
    <property type="evidence" value="ECO:0007669"/>
    <property type="project" value="UniProtKB-EC"/>
</dbReference>
<sequence>MSGIIEKRLLREYENLMKGKNKINGIKVTIQDNNVRYYLMELEGPEDTPYQGGLFKLELYYTDEYPNVPPKVRFLNKIYHPNVDGLGRICLDILKDKWSPIIQMRTLGLSLIALLSSPNLDDPLDASIANHFKNDFEGAKSKAIEWTRMYASK</sequence>
<reference evidence="9" key="1">
    <citation type="journal article" date="2017" name="Science">
        <title>Giant viruses with an expanded complement of translation system components.</title>
        <authorList>
            <person name="Schulz F."/>
            <person name="Yutin N."/>
            <person name="Ivanova N.N."/>
            <person name="Ortega D.R."/>
            <person name="Lee T.K."/>
            <person name="Vierheilig J."/>
            <person name="Daims H."/>
            <person name="Horn M."/>
            <person name="Wagner M."/>
            <person name="Jensen G.J."/>
            <person name="Kyrpides N.C."/>
            <person name="Koonin E.V."/>
            <person name="Woyke T."/>
        </authorList>
    </citation>
    <scope>NUCLEOTIDE SEQUENCE</scope>
    <source>
        <strain evidence="9">CTV1</strain>
    </source>
</reference>
<proteinExistence type="predicted"/>
<dbReference type="InterPro" id="IPR050113">
    <property type="entry name" value="Ub_conjugating_enzyme"/>
</dbReference>
<organism evidence="9">
    <name type="scientific">Catovirus CTV1</name>
    <dbReference type="NCBI Taxonomy" id="1977631"/>
    <lineage>
        <taxon>Viruses</taxon>
        <taxon>Varidnaviria</taxon>
        <taxon>Bamfordvirae</taxon>
        <taxon>Nucleocytoviricota</taxon>
        <taxon>Megaviricetes</taxon>
        <taxon>Imitervirales</taxon>
        <taxon>Mimiviridae</taxon>
        <taxon>Klosneuvirinae</taxon>
        <taxon>Catovirus</taxon>
    </lineage>
</organism>
<feature type="domain" description="UBC core" evidence="8">
    <location>
        <begin position="4"/>
        <end position="152"/>
    </location>
</feature>
<dbReference type="PANTHER" id="PTHR24067">
    <property type="entry name" value="UBIQUITIN-CONJUGATING ENZYME E2"/>
    <property type="match status" value="1"/>
</dbReference>
<dbReference type="Pfam" id="PF00179">
    <property type="entry name" value="UQ_con"/>
    <property type="match status" value="1"/>
</dbReference>
<evidence type="ECO:0000256" key="7">
    <source>
        <dbReference type="PROSITE-ProRule" id="PRU10133"/>
    </source>
</evidence>
<dbReference type="EC" id="2.3.2.23" evidence="2"/>
<dbReference type="PROSITE" id="PS50127">
    <property type="entry name" value="UBC_2"/>
    <property type="match status" value="1"/>
</dbReference>
<dbReference type="GO" id="GO:0016567">
    <property type="term" value="P:protein ubiquitination"/>
    <property type="evidence" value="ECO:0007669"/>
    <property type="project" value="UniProtKB-UniPathway"/>
</dbReference>
<name>A0A1V0SAT7_9VIRU</name>
<evidence type="ECO:0000256" key="5">
    <source>
        <dbReference type="ARBA" id="ARBA00030012"/>
    </source>
</evidence>
<dbReference type="PROSITE" id="PS00183">
    <property type="entry name" value="UBC_1"/>
    <property type="match status" value="1"/>
</dbReference>
<dbReference type="EMBL" id="KY684083">
    <property type="protein sequence ID" value="ARF08835.1"/>
    <property type="molecule type" value="Genomic_DNA"/>
</dbReference>
<dbReference type="SMART" id="SM00212">
    <property type="entry name" value="UBCc"/>
    <property type="match status" value="1"/>
</dbReference>
<evidence type="ECO:0000256" key="4">
    <source>
        <dbReference type="ARBA" id="ARBA00022786"/>
    </source>
</evidence>
<keyword evidence="4" id="KW-0833">Ubl conjugation pathway</keyword>
<gene>
    <name evidence="9" type="ORF">Catovirus_1_885</name>
</gene>
<evidence type="ECO:0000256" key="3">
    <source>
        <dbReference type="ARBA" id="ARBA00022679"/>
    </source>
</evidence>
<evidence type="ECO:0000259" key="8">
    <source>
        <dbReference type="PROSITE" id="PS50127"/>
    </source>
</evidence>
<evidence type="ECO:0000256" key="2">
    <source>
        <dbReference type="ARBA" id="ARBA00012486"/>
    </source>
</evidence>
<evidence type="ECO:0000256" key="1">
    <source>
        <dbReference type="ARBA" id="ARBA00004906"/>
    </source>
</evidence>
<dbReference type="Gene3D" id="3.10.110.10">
    <property type="entry name" value="Ubiquitin Conjugating Enzyme"/>
    <property type="match status" value="1"/>
</dbReference>
<dbReference type="InterPro" id="IPR016135">
    <property type="entry name" value="UBQ-conjugating_enzyme/RWD"/>
</dbReference>
<dbReference type="InterPro" id="IPR023313">
    <property type="entry name" value="UBQ-conjugating_AS"/>
</dbReference>
<dbReference type="UniPathway" id="UPA00143"/>
<comment type="pathway">
    <text evidence="1">Protein modification; protein ubiquitination.</text>
</comment>
<dbReference type="InterPro" id="IPR000608">
    <property type="entry name" value="UBC"/>
</dbReference>
<protein>
    <recommendedName>
        <fullName evidence="2">E2 ubiquitin-conjugating enzyme</fullName>
        <ecNumber evidence="2">2.3.2.23</ecNumber>
    </recommendedName>
    <alternativeName>
        <fullName evidence="6">Ubiquitin carrier protein</fullName>
    </alternativeName>
    <alternativeName>
        <fullName evidence="5">Ubiquitin-protein ligase</fullName>
    </alternativeName>
</protein>
<dbReference type="SUPFAM" id="SSF54495">
    <property type="entry name" value="UBC-like"/>
    <property type="match status" value="1"/>
</dbReference>
<accession>A0A1V0SAT7</accession>
<evidence type="ECO:0000256" key="6">
    <source>
        <dbReference type="ARBA" id="ARBA00031729"/>
    </source>
</evidence>